<proteinExistence type="predicted"/>
<evidence type="ECO:0000259" key="4">
    <source>
        <dbReference type="Pfam" id="PF08545"/>
    </source>
</evidence>
<dbReference type="Pfam" id="PF08545">
    <property type="entry name" value="ACP_syn_III"/>
    <property type="match status" value="1"/>
</dbReference>
<evidence type="ECO:0000256" key="1">
    <source>
        <dbReference type="ARBA" id="ARBA00022679"/>
    </source>
</evidence>
<evidence type="ECO:0000313" key="5">
    <source>
        <dbReference type="EMBL" id="EMJ5133485.1"/>
    </source>
</evidence>
<gene>
    <name evidence="5" type="ORF">RG298_001169</name>
</gene>
<organism evidence="5">
    <name type="scientific">Providencia stuartii</name>
    <dbReference type="NCBI Taxonomy" id="588"/>
    <lineage>
        <taxon>Bacteria</taxon>
        <taxon>Pseudomonadati</taxon>
        <taxon>Pseudomonadota</taxon>
        <taxon>Gammaproteobacteria</taxon>
        <taxon>Enterobacterales</taxon>
        <taxon>Morganellaceae</taxon>
        <taxon>Providencia</taxon>
    </lineage>
</organism>
<dbReference type="InterPro" id="IPR016039">
    <property type="entry name" value="Thiolase-like"/>
</dbReference>
<dbReference type="Gene3D" id="3.40.47.10">
    <property type="match status" value="1"/>
</dbReference>
<dbReference type="AlphaFoldDB" id="A0AAI9DAR6"/>
<dbReference type="PANTHER" id="PTHR34069:SF2">
    <property type="entry name" value="BETA-KETOACYL-[ACYL-CARRIER-PROTEIN] SYNTHASE III"/>
    <property type="match status" value="1"/>
</dbReference>
<feature type="domain" description="Beta-ketoacyl-[acyl-carrier-protein] synthase III C-terminal" evidence="3">
    <location>
        <begin position="256"/>
        <end position="343"/>
    </location>
</feature>
<dbReference type="EMBL" id="ABMABF030000003">
    <property type="protein sequence ID" value="EMJ5133485.1"/>
    <property type="molecule type" value="Genomic_DNA"/>
</dbReference>
<comment type="caution">
    <text evidence="5">The sequence shown here is derived from an EMBL/GenBank/DDBJ whole genome shotgun (WGS) entry which is preliminary data.</text>
</comment>
<accession>A0AAI9DAR6</accession>
<keyword evidence="1" id="KW-0808">Transferase</keyword>
<evidence type="ECO:0000259" key="3">
    <source>
        <dbReference type="Pfam" id="PF08541"/>
    </source>
</evidence>
<dbReference type="GO" id="GO:0004315">
    <property type="term" value="F:3-oxoacyl-[acyl-carrier-protein] synthase activity"/>
    <property type="evidence" value="ECO:0007669"/>
    <property type="project" value="InterPro"/>
</dbReference>
<keyword evidence="2" id="KW-0012">Acyltransferase</keyword>
<name>A0AAI9DAR6_PROST</name>
<feature type="domain" description="Beta-ketoacyl-[acyl-carrier-protein] synthase III N-terminal" evidence="4">
    <location>
        <begin position="128"/>
        <end position="188"/>
    </location>
</feature>
<reference evidence="5" key="1">
    <citation type="submission" date="2024-02" db="EMBL/GenBank/DDBJ databases">
        <authorList>
            <consortium name="Clinical and Environmental Microbiology Branch: Whole genome sequencing antimicrobial resistance pathogens in the healthcare setting"/>
        </authorList>
    </citation>
    <scope>NUCLEOTIDE SEQUENCE</scope>
    <source>
        <strain evidence="5">2021GO-0154</strain>
    </source>
</reference>
<dbReference type="InterPro" id="IPR013747">
    <property type="entry name" value="ACP_syn_III_C"/>
</dbReference>
<dbReference type="SUPFAM" id="SSF53901">
    <property type="entry name" value="Thiolase-like"/>
    <property type="match status" value="1"/>
</dbReference>
<protein>
    <submittedName>
        <fullName evidence="5">3-oxoacyl-ACP synthase</fullName>
    </submittedName>
</protein>
<dbReference type="GO" id="GO:0044550">
    <property type="term" value="P:secondary metabolite biosynthetic process"/>
    <property type="evidence" value="ECO:0007669"/>
    <property type="project" value="TreeGrafter"/>
</dbReference>
<dbReference type="PANTHER" id="PTHR34069">
    <property type="entry name" value="3-OXOACYL-[ACYL-CARRIER-PROTEIN] SYNTHASE 3"/>
    <property type="match status" value="1"/>
</dbReference>
<dbReference type="InterPro" id="IPR013751">
    <property type="entry name" value="ACP_syn_III_N"/>
</dbReference>
<dbReference type="Pfam" id="PF08541">
    <property type="entry name" value="ACP_syn_III_C"/>
    <property type="match status" value="1"/>
</dbReference>
<dbReference type="GO" id="GO:0006633">
    <property type="term" value="P:fatty acid biosynthetic process"/>
    <property type="evidence" value="ECO:0007669"/>
    <property type="project" value="InterPro"/>
</dbReference>
<evidence type="ECO:0000256" key="2">
    <source>
        <dbReference type="ARBA" id="ARBA00023315"/>
    </source>
</evidence>
<sequence>MHSVGITALAVHLPEGLRTNSWWDNKPIPYYGMTPPPTLTNKKHYAYDKAMEPYITDPFLGSIERRVVYNHETSVSLSVKAAAKALQAANLSANEIDGLIAVSMYPDRLGFGDAALIAEKLGIGGGAFNIEASCNGAMSALLTACGLVKSGIKSKVLVVTTTLFSRIIDDDKALRFVSDLSTAFIIGTVENGFGLLGSDSLHLGQTSGNWSIDIIEDQSLPINQRMRLRPSRLYAQVIRTTAEQYLTHTVKGALCQAKLSIGEIDCVALSTTTAWHAEFSANVLGIDKTRVINTYPQIAYAGLSTVPFNLYTAASQQMIKPGEIILLYGYGGQTEASAAIFRWNDISLGPPPDDATIINQN</sequence>